<comment type="subcellular location">
    <subcellularLocation>
        <location evidence="1">Cytoplasm</location>
    </subcellularLocation>
</comment>
<dbReference type="InterPro" id="IPR006073">
    <property type="entry name" value="GTP-bd"/>
</dbReference>
<dbReference type="NCBIfam" id="TIGR03156">
    <property type="entry name" value="GTP_HflX"/>
    <property type="match status" value="1"/>
</dbReference>
<dbReference type="PROSITE" id="PS51705">
    <property type="entry name" value="G_HFLX"/>
    <property type="match status" value="1"/>
</dbReference>
<evidence type="ECO:0000256" key="1">
    <source>
        <dbReference type="ARBA" id="ARBA00004496"/>
    </source>
</evidence>
<keyword evidence="5" id="KW-0460">Magnesium</keyword>
<dbReference type="AlphaFoldDB" id="A0A382L1T2"/>
<dbReference type="Gene3D" id="6.10.250.2860">
    <property type="match status" value="1"/>
</dbReference>
<dbReference type="Pfam" id="PF13167">
    <property type="entry name" value="GTP-bdg_N"/>
    <property type="match status" value="1"/>
</dbReference>
<dbReference type="HAMAP" id="MF_00900">
    <property type="entry name" value="GTPase_HflX"/>
    <property type="match status" value="1"/>
</dbReference>
<dbReference type="GO" id="GO:0043022">
    <property type="term" value="F:ribosome binding"/>
    <property type="evidence" value="ECO:0007669"/>
    <property type="project" value="TreeGrafter"/>
</dbReference>
<evidence type="ECO:0000256" key="4">
    <source>
        <dbReference type="ARBA" id="ARBA00022741"/>
    </source>
</evidence>
<dbReference type="Gene3D" id="3.40.50.11060">
    <property type="entry name" value="GTPase HflX, N-terminal domain"/>
    <property type="match status" value="1"/>
</dbReference>
<reference evidence="8" key="1">
    <citation type="submission" date="2018-05" db="EMBL/GenBank/DDBJ databases">
        <authorList>
            <person name="Lanie J.A."/>
            <person name="Ng W.-L."/>
            <person name="Kazmierczak K.M."/>
            <person name="Andrzejewski T.M."/>
            <person name="Davidsen T.M."/>
            <person name="Wayne K.J."/>
            <person name="Tettelin H."/>
            <person name="Glass J.I."/>
            <person name="Rusch D."/>
            <person name="Podicherti R."/>
            <person name="Tsui H.-C.T."/>
            <person name="Winkler M.E."/>
        </authorList>
    </citation>
    <scope>NUCLEOTIDE SEQUENCE</scope>
</reference>
<dbReference type="Pfam" id="PF01926">
    <property type="entry name" value="MMR_HSR1"/>
    <property type="match status" value="1"/>
</dbReference>
<dbReference type="PRINTS" id="PR00326">
    <property type="entry name" value="GTP1OBG"/>
</dbReference>
<keyword evidence="6" id="KW-0342">GTP-binding</keyword>
<dbReference type="SUPFAM" id="SSF52540">
    <property type="entry name" value="P-loop containing nucleoside triphosphate hydrolases"/>
    <property type="match status" value="1"/>
</dbReference>
<feature type="non-terminal residue" evidence="8">
    <location>
        <position position="300"/>
    </location>
</feature>
<dbReference type="InterPro" id="IPR032305">
    <property type="entry name" value="GTP-bd_M"/>
</dbReference>
<dbReference type="GO" id="GO:0005737">
    <property type="term" value="C:cytoplasm"/>
    <property type="evidence" value="ECO:0007669"/>
    <property type="project" value="UniProtKB-SubCell"/>
</dbReference>
<evidence type="ECO:0000256" key="5">
    <source>
        <dbReference type="ARBA" id="ARBA00022842"/>
    </source>
</evidence>
<dbReference type="PANTHER" id="PTHR10229:SF0">
    <property type="entry name" value="GTP-BINDING PROTEIN 6-RELATED"/>
    <property type="match status" value="1"/>
</dbReference>
<evidence type="ECO:0000256" key="3">
    <source>
        <dbReference type="ARBA" id="ARBA00022723"/>
    </source>
</evidence>
<accession>A0A382L1T2</accession>
<keyword evidence="3" id="KW-0479">Metal-binding</keyword>
<keyword evidence="2" id="KW-0963">Cytoplasm</keyword>
<evidence type="ECO:0000256" key="6">
    <source>
        <dbReference type="ARBA" id="ARBA00023134"/>
    </source>
</evidence>
<dbReference type="GO" id="GO:0005525">
    <property type="term" value="F:GTP binding"/>
    <property type="evidence" value="ECO:0007669"/>
    <property type="project" value="UniProtKB-KW"/>
</dbReference>
<sequence length="300" mass="33984">MGKTEKVIIAGLKNNNSKYNYKNSSIEELAELVKSVNGTVVGEVTQSLKNPTTHYLGKGKINQIIELRDKIKFDTVICNDELSPSQQKNLERELDPVKVIDRTALILDLFAKNARTKEGRLQVELAQHQYLLPRIAGQWSHLERLGGGIGTRGPGETQIETDRRLIRNRIKTIKDQIEKVRKHRKNYRKNRDRSGFLTASIIGYTNAGKSQLLNTLTNSNIESKNRLFSTLDPTTRKLSNKYKLNNNLLLSDTVGFIDKLPTTLVAAFRATLEEIEDSNLIIHVLDISDKELSKKFETSN</sequence>
<dbReference type="Pfam" id="PF16360">
    <property type="entry name" value="GTP-bdg_M"/>
    <property type="match status" value="1"/>
</dbReference>
<evidence type="ECO:0000313" key="8">
    <source>
        <dbReference type="EMBL" id="SVC29743.1"/>
    </source>
</evidence>
<keyword evidence="4" id="KW-0547">Nucleotide-binding</keyword>
<dbReference type="CDD" id="cd01878">
    <property type="entry name" value="HflX"/>
    <property type="match status" value="1"/>
</dbReference>
<dbReference type="EMBL" id="UINC01083741">
    <property type="protein sequence ID" value="SVC29743.1"/>
    <property type="molecule type" value="Genomic_DNA"/>
</dbReference>
<dbReference type="Gene3D" id="3.40.50.300">
    <property type="entry name" value="P-loop containing nucleotide triphosphate hydrolases"/>
    <property type="match status" value="1"/>
</dbReference>
<dbReference type="PANTHER" id="PTHR10229">
    <property type="entry name" value="GTP-BINDING PROTEIN HFLX"/>
    <property type="match status" value="1"/>
</dbReference>
<evidence type="ECO:0000259" key="7">
    <source>
        <dbReference type="PROSITE" id="PS51705"/>
    </source>
</evidence>
<proteinExistence type="inferred from homology"/>
<gene>
    <name evidence="8" type="ORF">METZ01_LOCUS282597</name>
</gene>
<dbReference type="InterPro" id="IPR016496">
    <property type="entry name" value="GTPase_HflX"/>
</dbReference>
<dbReference type="InterPro" id="IPR027417">
    <property type="entry name" value="P-loop_NTPase"/>
</dbReference>
<dbReference type="FunFam" id="3.40.50.11060:FF:000001">
    <property type="entry name" value="GTPase HflX"/>
    <property type="match status" value="1"/>
</dbReference>
<dbReference type="InterPro" id="IPR042108">
    <property type="entry name" value="GTPase_HflX_N_sf"/>
</dbReference>
<organism evidence="8">
    <name type="scientific">marine metagenome</name>
    <dbReference type="NCBI Taxonomy" id="408172"/>
    <lineage>
        <taxon>unclassified sequences</taxon>
        <taxon>metagenomes</taxon>
        <taxon>ecological metagenomes</taxon>
    </lineage>
</organism>
<dbReference type="InterPro" id="IPR025121">
    <property type="entry name" value="GTPase_HflX_N"/>
</dbReference>
<dbReference type="GO" id="GO:0046872">
    <property type="term" value="F:metal ion binding"/>
    <property type="evidence" value="ECO:0007669"/>
    <property type="project" value="UniProtKB-KW"/>
</dbReference>
<name>A0A382L1T2_9ZZZZ</name>
<protein>
    <recommendedName>
        <fullName evidence="7">Hflx-type G domain-containing protein</fullName>
    </recommendedName>
</protein>
<feature type="domain" description="Hflx-type G" evidence="7">
    <location>
        <begin position="197"/>
        <end position="300"/>
    </location>
</feature>
<dbReference type="InterPro" id="IPR030394">
    <property type="entry name" value="G_HFLX_dom"/>
</dbReference>
<evidence type="ECO:0000256" key="2">
    <source>
        <dbReference type="ARBA" id="ARBA00022490"/>
    </source>
</evidence>